<dbReference type="Gene3D" id="3.30.1330.200">
    <property type="match status" value="1"/>
</dbReference>
<evidence type="ECO:0000256" key="2">
    <source>
        <dbReference type="ARBA" id="ARBA00022801"/>
    </source>
</evidence>
<dbReference type="Proteomes" id="UP000185678">
    <property type="component" value="Unassembled WGS sequence"/>
</dbReference>
<dbReference type="Pfam" id="PF03975">
    <property type="entry name" value="CheD"/>
    <property type="match status" value="1"/>
</dbReference>
<comment type="catalytic activity">
    <reaction evidence="3">
        <text>L-glutaminyl-[protein] + H2O = L-glutamyl-[protein] + NH4(+)</text>
        <dbReference type="Rhea" id="RHEA:16441"/>
        <dbReference type="Rhea" id="RHEA-COMP:10207"/>
        <dbReference type="Rhea" id="RHEA-COMP:10208"/>
        <dbReference type="ChEBI" id="CHEBI:15377"/>
        <dbReference type="ChEBI" id="CHEBI:28938"/>
        <dbReference type="ChEBI" id="CHEBI:29973"/>
        <dbReference type="ChEBI" id="CHEBI:30011"/>
        <dbReference type="EC" id="3.5.1.44"/>
    </reaction>
</comment>
<comment type="function">
    <text evidence="3">Probably deamidates glutamine residues to glutamate on methyl-accepting chemotaxis receptors (MCPs), playing an important role in chemotaxis.</text>
</comment>
<keyword evidence="1 3" id="KW-0145">Chemotaxis</keyword>
<dbReference type="CDD" id="cd16352">
    <property type="entry name" value="CheD"/>
    <property type="match status" value="1"/>
</dbReference>
<dbReference type="HAMAP" id="MF_01440">
    <property type="entry name" value="CheD"/>
    <property type="match status" value="1"/>
</dbReference>
<dbReference type="PANTHER" id="PTHR35147:SF3">
    <property type="entry name" value="CHEMORECEPTOR GLUTAMINE DEAMIDASE CHED 1-RELATED"/>
    <property type="match status" value="1"/>
</dbReference>
<dbReference type="EC" id="3.5.1.44" evidence="3"/>
<keyword evidence="2 3" id="KW-0378">Hydrolase</keyword>
<gene>
    <name evidence="3" type="primary">cheD</name>
    <name evidence="4" type="ORF">SAMN05421779_11169</name>
</gene>
<name>A0A1N7Q7R5_9PROT</name>
<evidence type="ECO:0000256" key="3">
    <source>
        <dbReference type="HAMAP-Rule" id="MF_01440"/>
    </source>
</evidence>
<proteinExistence type="inferred from homology"/>
<dbReference type="InterPro" id="IPR038592">
    <property type="entry name" value="CheD-like_sf"/>
</dbReference>
<comment type="similarity">
    <text evidence="3">Belongs to the CheD family.</text>
</comment>
<dbReference type="SUPFAM" id="SSF64438">
    <property type="entry name" value="CNF1/YfiH-like putative cysteine hydrolases"/>
    <property type="match status" value="1"/>
</dbReference>
<dbReference type="AlphaFoldDB" id="A0A1N7Q7R5"/>
<dbReference type="GO" id="GO:0050568">
    <property type="term" value="F:protein-glutamine glutaminase activity"/>
    <property type="evidence" value="ECO:0007669"/>
    <property type="project" value="UniProtKB-UniRule"/>
</dbReference>
<evidence type="ECO:0000256" key="1">
    <source>
        <dbReference type="ARBA" id="ARBA00022500"/>
    </source>
</evidence>
<reference evidence="4 5" key="1">
    <citation type="submission" date="2017-01" db="EMBL/GenBank/DDBJ databases">
        <authorList>
            <person name="Mah S.A."/>
            <person name="Swanson W.J."/>
            <person name="Moy G.W."/>
            <person name="Vacquier V.D."/>
        </authorList>
    </citation>
    <scope>NUCLEOTIDE SEQUENCE [LARGE SCALE GENOMIC DNA]</scope>
    <source>
        <strain evidence="4 5">DSM 11589</strain>
    </source>
</reference>
<dbReference type="PANTHER" id="PTHR35147">
    <property type="entry name" value="CHEMORECEPTOR GLUTAMINE DEAMIDASE CHED-RELATED"/>
    <property type="match status" value="1"/>
</dbReference>
<evidence type="ECO:0000313" key="5">
    <source>
        <dbReference type="Proteomes" id="UP000185678"/>
    </source>
</evidence>
<dbReference type="STRING" id="80876.SAMN05421779_11169"/>
<dbReference type="InterPro" id="IPR011324">
    <property type="entry name" value="Cytotoxic_necrot_fac-like_cat"/>
</dbReference>
<evidence type="ECO:0000313" key="4">
    <source>
        <dbReference type="EMBL" id="SIT18874.1"/>
    </source>
</evidence>
<dbReference type="EMBL" id="FTOA01000011">
    <property type="protein sequence ID" value="SIT18874.1"/>
    <property type="molecule type" value="Genomic_DNA"/>
</dbReference>
<organism evidence="4 5">
    <name type="scientific">Insolitispirillum peregrinum</name>
    <dbReference type="NCBI Taxonomy" id="80876"/>
    <lineage>
        <taxon>Bacteria</taxon>
        <taxon>Pseudomonadati</taxon>
        <taxon>Pseudomonadota</taxon>
        <taxon>Alphaproteobacteria</taxon>
        <taxon>Rhodospirillales</taxon>
        <taxon>Novispirillaceae</taxon>
        <taxon>Insolitispirillum</taxon>
    </lineage>
</organism>
<keyword evidence="5" id="KW-1185">Reference proteome</keyword>
<protein>
    <recommendedName>
        <fullName evidence="3">Probable chemoreceptor glutamine deamidase CheD</fullName>
        <ecNumber evidence="3">3.5.1.44</ecNumber>
    </recommendedName>
</protein>
<sequence length="187" mass="20243">MPAIPEPVTLFLSPESGLEQHVSSSFLHPGEVFASATPHVITTILGSCVAMCLFDPMSSVGGMNHFAIPHAPASDPQSTRAAAGALKALLARMESLGARRQTIQVKLFGGNSVLSLPERNDEENRPYVGQVNVAVARILLAEYRLQVVRELVMRPHGMMLKMVTATGDVWVRPVNTVRPLRHTAAEK</sequence>
<dbReference type="RefSeq" id="WP_175617136.1">
    <property type="nucleotide sequence ID" value="NZ_FTOA01000011.1"/>
</dbReference>
<dbReference type="GO" id="GO:0006935">
    <property type="term" value="P:chemotaxis"/>
    <property type="evidence" value="ECO:0007669"/>
    <property type="project" value="UniProtKB-UniRule"/>
</dbReference>
<dbReference type="InterPro" id="IPR005659">
    <property type="entry name" value="Chemorcpt_Glu_NH3ase_CheD"/>
</dbReference>
<accession>A0A1N7Q7R5</accession>